<feature type="compositionally biased region" description="Low complexity" evidence="2">
    <location>
        <begin position="130"/>
        <end position="139"/>
    </location>
</feature>
<evidence type="ECO:0000313" key="4">
    <source>
        <dbReference type="EMBL" id="CDJ58175.1"/>
    </source>
</evidence>
<dbReference type="VEuPathDB" id="ToxoDB:EMWEY_00002180"/>
<feature type="region of interest" description="Disordered" evidence="2">
    <location>
        <begin position="33"/>
        <end position="65"/>
    </location>
</feature>
<dbReference type="RefSeq" id="XP_013334821.1">
    <property type="nucleotide sequence ID" value="XM_013479367.1"/>
</dbReference>
<reference evidence="4" key="1">
    <citation type="submission" date="2013-10" db="EMBL/GenBank/DDBJ databases">
        <title>Genomic analysis of the causative agents of coccidiosis in chickens.</title>
        <authorList>
            <person name="Reid A.J."/>
            <person name="Blake D."/>
            <person name="Billington K."/>
            <person name="Browne H."/>
            <person name="Dunn M."/>
            <person name="Hung S."/>
            <person name="Kawahara F."/>
            <person name="Miranda-Saavedra D."/>
            <person name="Mourier T."/>
            <person name="Nagra H."/>
            <person name="Otto T.D."/>
            <person name="Rawlings N."/>
            <person name="Sanchez A."/>
            <person name="Sanders M."/>
            <person name="Subramaniam C."/>
            <person name="Tay Y."/>
            <person name="Dear P."/>
            <person name="Doerig C."/>
            <person name="Gruber A."/>
            <person name="Parkinson J."/>
            <person name="Shirley M."/>
            <person name="Wan K.L."/>
            <person name="Berriman M."/>
            <person name="Tomley F."/>
            <person name="Pain A."/>
        </authorList>
    </citation>
    <scope>NUCLEOTIDE SEQUENCE [LARGE SCALE GENOMIC DNA]</scope>
    <source>
        <strain evidence="4">Weybridge</strain>
    </source>
</reference>
<feature type="region of interest" description="Disordered" evidence="2">
    <location>
        <begin position="1"/>
        <end position="20"/>
    </location>
</feature>
<name>U6M929_EIMMA</name>
<dbReference type="Gene3D" id="2.20.110.10">
    <property type="entry name" value="Histone H3 K4-specific methyltransferase SET7/9 N-terminal domain"/>
    <property type="match status" value="1"/>
</dbReference>
<dbReference type="OMA" id="SRKERYW"/>
<dbReference type="GO" id="GO:0005829">
    <property type="term" value="C:cytosol"/>
    <property type="evidence" value="ECO:0007669"/>
    <property type="project" value="TreeGrafter"/>
</dbReference>
<dbReference type="EMBL" id="HG719518">
    <property type="protein sequence ID" value="CDJ58175.1"/>
    <property type="molecule type" value="Genomic_DNA"/>
</dbReference>
<feature type="region of interest" description="Disordered" evidence="2">
    <location>
        <begin position="399"/>
        <end position="465"/>
    </location>
</feature>
<feature type="compositionally biased region" description="Basic and acidic residues" evidence="2">
    <location>
        <begin position="120"/>
        <end position="129"/>
    </location>
</feature>
<evidence type="ECO:0000259" key="3">
    <source>
        <dbReference type="Pfam" id="PF09794"/>
    </source>
</evidence>
<dbReference type="SMART" id="SM00698">
    <property type="entry name" value="MORN"/>
    <property type="match status" value="6"/>
</dbReference>
<sequence length="883" mass="95268">MLPADSVFAIGGEDESEAEEDLLAEGTRRLGAIAANVSPTEGASSSREGTTGTDAPETLSCVTVPPVSPAHPFEFGSSPAAGVLHSQEGTRRFLESYHCGVGSSGRGTPSLCSTGGGHEQAGRVAERGSDSSNSSSRISAVHRTSAVDGNTSVYRPEVDGPPIVGVPCGEGNLRPGGRGKFRVMAAFFELMEGAASGSPGRFSPSALPTKVLVQLYDQLNTVNFHLMRYTEITFNLEAGLPPFIMAVTPGQLLVLVKALLLEKKILFYSSDASRASTAVLSFISLLPVDIDAMTVEVKNTSLDALLRLTVWEQQFARRIVKETSFSSIGTEEQSPSYGSSTSISRHATDLLQQTIASLASHAAAHGLHFLRSKEEGTTSELHGFHASGAATLAADLEQHRRRAASAISPRDNRRHSNSSRSLGRGKQTVPLGGSRHRETEERKRYDDNSTSAERQTLTGAASSVGRNSRYPCAPGAFHVEVVAPSVISIPAVVSVEWPSGQGGLPGIARFQEESRTSSDAMRPPSVVDLNWEAQADLIRAEFAQHLEQLCRRAAVAAGRERSRQLLLHHLSSTTADDGENLRAFGVEYDGSWVNDERHGHGVLDHEPMGYLYVGQWQHNKKSGEGHLYSRKERYWGNFVDNKYHGRGRYVQRDGLEYEGEFARGRFEGLGKLSLSRDEGINTSGDCRKGVVIRGSFEGGKVTGVVNAVYADGKTYTGELSPETLLPEGGGSMLYRDSCLYDGQWRSGMRHGAGVLTIPVGVVGRTSVSNGGSEHEAVIVDGQWQDDMPDPDAEWSVTFPTGDKYLGQLKFPSVCSTTGREAGKDQSVGQTEALARIVPHGWGLSKRKDTGEVYEGQWRCGMRHGNGVPVPVGVHYAKWRKTFR</sequence>
<feature type="compositionally biased region" description="Basic and acidic residues" evidence="2">
    <location>
        <begin position="435"/>
        <end position="447"/>
    </location>
</feature>
<dbReference type="GeneID" id="25334204"/>
<dbReference type="SUPFAM" id="SSF82185">
    <property type="entry name" value="Histone H3 K4-specific methyltransferase SET7/9 N-terminal domain"/>
    <property type="match status" value="2"/>
</dbReference>
<dbReference type="InterPro" id="IPR018307">
    <property type="entry name" value="ABL9/DENND6_dom"/>
</dbReference>
<dbReference type="Pfam" id="PF09794">
    <property type="entry name" value="Avl9"/>
    <property type="match status" value="1"/>
</dbReference>
<feature type="region of interest" description="Disordered" evidence="2">
    <location>
        <begin position="102"/>
        <end position="142"/>
    </location>
</feature>
<reference evidence="4" key="2">
    <citation type="submission" date="2013-10" db="EMBL/GenBank/DDBJ databases">
        <authorList>
            <person name="Aslett M."/>
        </authorList>
    </citation>
    <scope>NUCLEOTIDE SEQUENCE [LARGE SCALE GENOMIC DNA]</scope>
    <source>
        <strain evidence="4">Weybridge</strain>
    </source>
</reference>
<protein>
    <submittedName>
        <fullName evidence="4">MORN repeat-containing protein, putative</fullName>
    </submittedName>
</protein>
<dbReference type="Proteomes" id="UP000030763">
    <property type="component" value="Unassembled WGS sequence"/>
</dbReference>
<dbReference type="InterPro" id="IPR003409">
    <property type="entry name" value="MORN"/>
</dbReference>
<gene>
    <name evidence="4" type="ORF">EMWEY_00002180</name>
</gene>
<evidence type="ECO:0000256" key="1">
    <source>
        <dbReference type="ARBA" id="ARBA00022737"/>
    </source>
</evidence>
<proteinExistence type="predicted"/>
<dbReference type="Pfam" id="PF02493">
    <property type="entry name" value="MORN"/>
    <property type="match status" value="6"/>
</dbReference>
<organism evidence="4 5">
    <name type="scientific">Eimeria maxima</name>
    <name type="common">Coccidian parasite</name>
    <dbReference type="NCBI Taxonomy" id="5804"/>
    <lineage>
        <taxon>Eukaryota</taxon>
        <taxon>Sar</taxon>
        <taxon>Alveolata</taxon>
        <taxon>Apicomplexa</taxon>
        <taxon>Conoidasida</taxon>
        <taxon>Coccidia</taxon>
        <taxon>Eucoccidiorida</taxon>
        <taxon>Eimeriorina</taxon>
        <taxon>Eimeriidae</taxon>
        <taxon>Eimeria</taxon>
    </lineage>
</organism>
<evidence type="ECO:0000313" key="5">
    <source>
        <dbReference type="Proteomes" id="UP000030763"/>
    </source>
</evidence>
<feature type="compositionally biased region" description="Polar residues" evidence="2">
    <location>
        <begin position="448"/>
        <end position="465"/>
    </location>
</feature>
<dbReference type="Gene3D" id="3.40.50.11500">
    <property type="match status" value="1"/>
</dbReference>
<feature type="domain" description="AVL9/DENND6" evidence="3">
    <location>
        <begin position="209"/>
        <end position="292"/>
    </location>
</feature>
<keyword evidence="1" id="KW-0677">Repeat</keyword>
<dbReference type="AlphaFoldDB" id="U6M929"/>
<dbReference type="PANTHER" id="PTHR43215">
    <property type="entry name" value="RADIAL SPOKE HEAD 1 HOMOLOG"/>
    <property type="match status" value="1"/>
</dbReference>
<feature type="compositionally biased region" description="Polar residues" evidence="2">
    <location>
        <begin position="37"/>
        <end position="53"/>
    </location>
</feature>
<keyword evidence="5" id="KW-1185">Reference proteome</keyword>
<dbReference type="InterPro" id="IPR043153">
    <property type="entry name" value="DENN_C"/>
</dbReference>
<dbReference type="OrthoDB" id="270720at2759"/>
<accession>U6M929</accession>
<dbReference type="PANTHER" id="PTHR43215:SF14">
    <property type="entry name" value="RADIAL SPOKE HEAD 1 HOMOLOG"/>
    <property type="match status" value="1"/>
</dbReference>
<evidence type="ECO:0000256" key="2">
    <source>
        <dbReference type="SAM" id="MobiDB-lite"/>
    </source>
</evidence>